<sequence length="222" mass="24569">MFRHSRRSTSRVPVSVLRLLTAGSIIVSGRSRSSCSTPHGPSITCTRSIGPDSQPSSIIMDFVLIRVLDRFRKSCLPNSWGITIEGCFPHGTITTSSRTDMRRSRGEGNWSVDVRELLHVDMPWKTDRQLPFALSFRTADCHLWMGYFGGSVLGAQGLRGFHDLTTGKAAGNLEVGCVSSQLILRLLFPLFVSSFLTATIELHIWQILGIIPSLHKCPCRAI</sequence>
<keyword evidence="3" id="KW-1185">Reference proteome</keyword>
<dbReference type="AlphaFoldDB" id="A0AAN6S5H5"/>
<gene>
    <name evidence="2" type="ORF">QBC46DRAFT_434086</name>
</gene>
<accession>A0AAN6S5H5</accession>
<comment type="caution">
    <text evidence="2">The sequence shown here is derived from an EMBL/GenBank/DDBJ whole genome shotgun (WGS) entry which is preliminary data.</text>
</comment>
<dbReference type="EMBL" id="MU853792">
    <property type="protein sequence ID" value="KAK3940758.1"/>
    <property type="molecule type" value="Genomic_DNA"/>
</dbReference>
<evidence type="ECO:0000313" key="3">
    <source>
        <dbReference type="Proteomes" id="UP001303473"/>
    </source>
</evidence>
<organism evidence="2 3">
    <name type="scientific">Diplogelasinospora grovesii</name>
    <dbReference type="NCBI Taxonomy" id="303347"/>
    <lineage>
        <taxon>Eukaryota</taxon>
        <taxon>Fungi</taxon>
        <taxon>Dikarya</taxon>
        <taxon>Ascomycota</taxon>
        <taxon>Pezizomycotina</taxon>
        <taxon>Sordariomycetes</taxon>
        <taxon>Sordariomycetidae</taxon>
        <taxon>Sordariales</taxon>
        <taxon>Diplogelasinosporaceae</taxon>
        <taxon>Diplogelasinospora</taxon>
    </lineage>
</organism>
<evidence type="ECO:0000256" key="1">
    <source>
        <dbReference type="SAM" id="MobiDB-lite"/>
    </source>
</evidence>
<reference evidence="3" key="1">
    <citation type="journal article" date="2023" name="Mol. Phylogenet. Evol.">
        <title>Genome-scale phylogeny and comparative genomics of the fungal order Sordariales.</title>
        <authorList>
            <person name="Hensen N."/>
            <person name="Bonometti L."/>
            <person name="Westerberg I."/>
            <person name="Brannstrom I.O."/>
            <person name="Guillou S."/>
            <person name="Cros-Aarteil S."/>
            <person name="Calhoun S."/>
            <person name="Haridas S."/>
            <person name="Kuo A."/>
            <person name="Mondo S."/>
            <person name="Pangilinan J."/>
            <person name="Riley R."/>
            <person name="LaButti K."/>
            <person name="Andreopoulos B."/>
            <person name="Lipzen A."/>
            <person name="Chen C."/>
            <person name="Yan M."/>
            <person name="Daum C."/>
            <person name="Ng V."/>
            <person name="Clum A."/>
            <person name="Steindorff A."/>
            <person name="Ohm R.A."/>
            <person name="Martin F."/>
            <person name="Silar P."/>
            <person name="Natvig D.O."/>
            <person name="Lalanne C."/>
            <person name="Gautier V."/>
            <person name="Ament-Velasquez S.L."/>
            <person name="Kruys A."/>
            <person name="Hutchinson M.I."/>
            <person name="Powell A.J."/>
            <person name="Barry K."/>
            <person name="Miller A.N."/>
            <person name="Grigoriev I.V."/>
            <person name="Debuchy R."/>
            <person name="Gladieux P."/>
            <person name="Hiltunen Thoren M."/>
            <person name="Johannesson H."/>
        </authorList>
    </citation>
    <scope>NUCLEOTIDE SEQUENCE [LARGE SCALE GENOMIC DNA]</scope>
    <source>
        <strain evidence="3">CBS 340.73</strain>
    </source>
</reference>
<feature type="compositionally biased region" description="Polar residues" evidence="1">
    <location>
        <begin position="37"/>
        <end position="49"/>
    </location>
</feature>
<feature type="region of interest" description="Disordered" evidence="1">
    <location>
        <begin position="30"/>
        <end position="49"/>
    </location>
</feature>
<evidence type="ECO:0000313" key="2">
    <source>
        <dbReference type="EMBL" id="KAK3940758.1"/>
    </source>
</evidence>
<name>A0AAN6S5H5_9PEZI</name>
<proteinExistence type="predicted"/>
<dbReference type="Proteomes" id="UP001303473">
    <property type="component" value="Unassembled WGS sequence"/>
</dbReference>
<protein>
    <submittedName>
        <fullName evidence="2">Uncharacterized protein</fullName>
    </submittedName>
</protein>